<keyword evidence="1" id="KW-1133">Transmembrane helix</keyword>
<comment type="caution">
    <text evidence="2">The sequence shown here is derived from an EMBL/GenBank/DDBJ whole genome shotgun (WGS) entry which is preliminary data.</text>
</comment>
<organism evidence="2 3">
    <name type="scientific">Hymenobacter algoricola</name>
    <dbReference type="NCBI Taxonomy" id="486267"/>
    <lineage>
        <taxon>Bacteria</taxon>
        <taxon>Pseudomonadati</taxon>
        <taxon>Bacteroidota</taxon>
        <taxon>Cytophagia</taxon>
        <taxon>Cytophagales</taxon>
        <taxon>Hymenobacteraceae</taxon>
        <taxon>Hymenobacter</taxon>
    </lineage>
</organism>
<sequence length="544" mass="59143">MLPSPKFLRVVVLPAVLLLLAGAGLGCYYETNDDVSITLLLRGVTAAAPVTDLHLYFHGLAALLATLYRHFPAVPWYGLLLYGLLYAAAVLSFAVLDRLLRGQLTGAALLGALVVFFGVAWLEHGLWFNYVRVPILLAGGGLLFAAQRSEQRAALLLGLLAISLAALIRPSAALLGLVAAGPGALWLARRRAVVLIGAVALLLGAGQGLLLLTRSPAAATYRRLDVLKSNRNDFRLTRPRPRTAADRRGLQAVALWALGDSALVNEELFRRAAPFDAGWFVRTQVPAKLAGLGAQLGRDYFPLLLLLLALGAEVARNPRRYQGRRRFWLVQAGFGLLILGLGTVLKFPPRLGLPVLGLWALSSLSYVLPVPRRPLRLTPVSVVLLVLVGLLYGYKTWHRVQVLGQEQRQNLARLHYLQRAAVQPVWVVAGLESTFKARSPFAEPDLAPHSVLNLTGWVTLDPSQPAFRQYLTGSRAWPTALHRLTRRADVGWLLAPEAVPWLSTYRISPKTAGPVHLVFTAAGPSPAAAAGQPQPYQVRVEPME</sequence>
<gene>
    <name evidence="2" type="ORF">GCM10022406_10860</name>
</gene>
<feature type="transmembrane region" description="Helical" evidence="1">
    <location>
        <begin position="375"/>
        <end position="394"/>
    </location>
</feature>
<proteinExistence type="predicted"/>
<feature type="transmembrane region" description="Helical" evidence="1">
    <location>
        <begin position="327"/>
        <end position="345"/>
    </location>
</feature>
<name>A0ABP7MNW9_9BACT</name>
<evidence type="ECO:0008006" key="4">
    <source>
        <dbReference type="Google" id="ProtNLM"/>
    </source>
</evidence>
<evidence type="ECO:0000256" key="1">
    <source>
        <dbReference type="SAM" id="Phobius"/>
    </source>
</evidence>
<feature type="transmembrane region" description="Helical" evidence="1">
    <location>
        <begin position="76"/>
        <end position="96"/>
    </location>
</feature>
<reference evidence="3" key="1">
    <citation type="journal article" date="2019" name="Int. J. Syst. Evol. Microbiol.">
        <title>The Global Catalogue of Microorganisms (GCM) 10K type strain sequencing project: providing services to taxonomists for standard genome sequencing and annotation.</title>
        <authorList>
            <consortium name="The Broad Institute Genomics Platform"/>
            <consortium name="The Broad Institute Genome Sequencing Center for Infectious Disease"/>
            <person name="Wu L."/>
            <person name="Ma J."/>
        </authorList>
    </citation>
    <scope>NUCLEOTIDE SEQUENCE [LARGE SCALE GENOMIC DNA]</scope>
    <source>
        <strain evidence="3">JCM 17214</strain>
    </source>
</reference>
<dbReference type="EMBL" id="BAABDH010000018">
    <property type="protein sequence ID" value="GAA3926883.1"/>
    <property type="molecule type" value="Genomic_DNA"/>
</dbReference>
<evidence type="ECO:0000313" key="3">
    <source>
        <dbReference type="Proteomes" id="UP001499909"/>
    </source>
</evidence>
<feature type="transmembrane region" description="Helical" evidence="1">
    <location>
        <begin position="127"/>
        <end position="146"/>
    </location>
</feature>
<feature type="transmembrane region" description="Helical" evidence="1">
    <location>
        <begin position="153"/>
        <end position="180"/>
    </location>
</feature>
<feature type="transmembrane region" description="Helical" evidence="1">
    <location>
        <begin position="103"/>
        <end position="121"/>
    </location>
</feature>
<feature type="transmembrane region" description="Helical" evidence="1">
    <location>
        <begin position="192"/>
        <end position="213"/>
    </location>
</feature>
<keyword evidence="1" id="KW-0812">Transmembrane</keyword>
<evidence type="ECO:0000313" key="2">
    <source>
        <dbReference type="EMBL" id="GAA3926883.1"/>
    </source>
</evidence>
<keyword evidence="3" id="KW-1185">Reference proteome</keyword>
<dbReference type="PROSITE" id="PS51257">
    <property type="entry name" value="PROKAR_LIPOPROTEIN"/>
    <property type="match status" value="1"/>
</dbReference>
<dbReference type="Proteomes" id="UP001499909">
    <property type="component" value="Unassembled WGS sequence"/>
</dbReference>
<keyword evidence="1" id="KW-0472">Membrane</keyword>
<protein>
    <recommendedName>
        <fullName evidence="4">Glycosyltransferase RgtA/B/C/D-like domain-containing protein</fullName>
    </recommendedName>
</protein>
<accession>A0ABP7MNW9</accession>